<dbReference type="SUPFAM" id="SSF53335">
    <property type="entry name" value="S-adenosyl-L-methionine-dependent methyltransferases"/>
    <property type="match status" value="1"/>
</dbReference>
<gene>
    <name evidence="4" type="primary">rsmD</name>
    <name evidence="3" type="ORF">FCV11_03210</name>
    <name evidence="4" type="ORF">FDF67_02520</name>
</gene>
<dbReference type="EMBL" id="SXDK01000002">
    <property type="protein sequence ID" value="NFU59084.1"/>
    <property type="molecule type" value="Genomic_DNA"/>
</dbReference>
<dbReference type="PROSITE" id="PS00092">
    <property type="entry name" value="N6_MTASE"/>
    <property type="match status" value="1"/>
</dbReference>
<sequence>MAMRIIAGRAKGKKILPPEDMVTRPTLDRVKENIFNIIQNRVVDAVVVDVFAGTGSLGLESVSRGAKQCYLIDRYPVTFKRLQQNVKDLRFENECTCLNMDSYAALKDFAKKNKKFDLIFVDPPYAKEMIPPAIEIIAEEKLLHEDGLIVCKIDSSEEIYKGNDDIVLVQDRRYGNTTVCFYAYKED</sequence>
<organism evidence="4 6">
    <name type="scientific">Clostridium botulinum</name>
    <dbReference type="NCBI Taxonomy" id="1491"/>
    <lineage>
        <taxon>Bacteria</taxon>
        <taxon>Bacillati</taxon>
        <taxon>Bacillota</taxon>
        <taxon>Clostridia</taxon>
        <taxon>Eubacteriales</taxon>
        <taxon>Clostridiaceae</taxon>
        <taxon>Clostridium</taxon>
    </lineage>
</organism>
<name>A0A9Q4TPK0_CLOBO</name>
<accession>A0A9Q4TPK0</accession>
<evidence type="ECO:0000313" key="3">
    <source>
        <dbReference type="EMBL" id="NFF70121.1"/>
    </source>
</evidence>
<dbReference type="InterPro" id="IPR002052">
    <property type="entry name" value="DNA_methylase_N6_adenine_CS"/>
</dbReference>
<proteinExistence type="predicted"/>
<dbReference type="PANTHER" id="PTHR43542:SF1">
    <property type="entry name" value="METHYLTRANSFERASE"/>
    <property type="match status" value="1"/>
</dbReference>
<dbReference type="EMBL" id="SWNT01000003">
    <property type="protein sequence ID" value="NFF70121.1"/>
    <property type="molecule type" value="Genomic_DNA"/>
</dbReference>
<evidence type="ECO:0000313" key="5">
    <source>
        <dbReference type="Proteomes" id="UP000481363"/>
    </source>
</evidence>
<keyword evidence="2 4" id="KW-0808">Transferase</keyword>
<dbReference type="EC" id="2.1.1.171" evidence="4"/>
<dbReference type="PIRSF" id="PIRSF004553">
    <property type="entry name" value="CHP00095"/>
    <property type="match status" value="1"/>
</dbReference>
<dbReference type="Gene3D" id="3.40.50.150">
    <property type="entry name" value="Vaccinia Virus protein VP39"/>
    <property type="match status" value="1"/>
</dbReference>
<dbReference type="CDD" id="cd02440">
    <property type="entry name" value="AdoMet_MTases"/>
    <property type="match status" value="1"/>
</dbReference>
<dbReference type="Proteomes" id="UP000481363">
    <property type="component" value="Unassembled WGS sequence"/>
</dbReference>
<reference evidence="4 5" key="1">
    <citation type="submission" date="2019-04" db="EMBL/GenBank/DDBJ databases">
        <title>Genome sequencing of Clostridium botulinum Groups I-IV and Clostridium butyricum.</title>
        <authorList>
            <person name="Brunt J."/>
            <person name="Van Vliet A.H.M."/>
            <person name="Stringer S.C."/>
            <person name="Carter A.T."/>
            <person name="Peck M.W."/>
        </authorList>
    </citation>
    <scope>NUCLEOTIDE SEQUENCE</scope>
    <source>
        <strain evidence="4">7221C</strain>
        <strain evidence="3 5">IFR 18/049</strain>
    </source>
</reference>
<dbReference type="InterPro" id="IPR029063">
    <property type="entry name" value="SAM-dependent_MTases_sf"/>
</dbReference>
<evidence type="ECO:0000256" key="2">
    <source>
        <dbReference type="ARBA" id="ARBA00022679"/>
    </source>
</evidence>
<dbReference type="PANTHER" id="PTHR43542">
    <property type="entry name" value="METHYLTRANSFERASE"/>
    <property type="match status" value="1"/>
</dbReference>
<comment type="caution">
    <text evidence="4">The sequence shown here is derived from an EMBL/GenBank/DDBJ whole genome shotgun (WGS) entry which is preliminary data.</text>
</comment>
<dbReference type="Proteomes" id="UP000785180">
    <property type="component" value="Unassembled WGS sequence"/>
</dbReference>
<evidence type="ECO:0000313" key="4">
    <source>
        <dbReference type="EMBL" id="NFU59084.1"/>
    </source>
</evidence>
<dbReference type="InterPro" id="IPR004398">
    <property type="entry name" value="RNA_MeTrfase_RsmD"/>
</dbReference>
<dbReference type="Pfam" id="PF03602">
    <property type="entry name" value="Cons_hypoth95"/>
    <property type="match status" value="1"/>
</dbReference>
<dbReference type="NCBIfam" id="TIGR00095">
    <property type="entry name" value="16S rRNA (guanine(966)-N(2))-methyltransferase RsmD"/>
    <property type="match status" value="1"/>
</dbReference>
<keyword evidence="1 4" id="KW-0489">Methyltransferase</keyword>
<evidence type="ECO:0000256" key="1">
    <source>
        <dbReference type="ARBA" id="ARBA00022603"/>
    </source>
</evidence>
<evidence type="ECO:0000313" key="6">
    <source>
        <dbReference type="Proteomes" id="UP000785180"/>
    </source>
</evidence>
<protein>
    <submittedName>
        <fullName evidence="4">16S rRNA (Guanine(966)-N(2))-methyltransferase RsmD</fullName>
        <ecNumber evidence="4">2.1.1.171</ecNumber>
    </submittedName>
</protein>
<dbReference type="GO" id="GO:0052913">
    <property type="term" value="F:16S rRNA (guanine(966)-N(2))-methyltransferase activity"/>
    <property type="evidence" value="ECO:0007669"/>
    <property type="project" value="UniProtKB-EC"/>
</dbReference>
<dbReference type="GO" id="GO:0003676">
    <property type="term" value="F:nucleic acid binding"/>
    <property type="evidence" value="ECO:0007669"/>
    <property type="project" value="InterPro"/>
</dbReference>
<dbReference type="AlphaFoldDB" id="A0A9Q4TPK0"/>